<keyword evidence="2" id="KW-1185">Reference proteome</keyword>
<proteinExistence type="predicted"/>
<evidence type="ECO:0000313" key="2">
    <source>
        <dbReference type="Proteomes" id="UP000499080"/>
    </source>
</evidence>
<protein>
    <submittedName>
        <fullName evidence="1">Uncharacterized protein</fullName>
    </submittedName>
</protein>
<reference evidence="1 2" key="1">
    <citation type="journal article" date="2019" name="Sci. Rep.">
        <title>Orb-weaving spider Araneus ventricosus genome elucidates the spidroin gene catalogue.</title>
        <authorList>
            <person name="Kono N."/>
            <person name="Nakamura H."/>
            <person name="Ohtoshi R."/>
            <person name="Moran D.A.P."/>
            <person name="Shinohara A."/>
            <person name="Yoshida Y."/>
            <person name="Fujiwara M."/>
            <person name="Mori M."/>
            <person name="Tomita M."/>
            <person name="Arakawa K."/>
        </authorList>
    </citation>
    <scope>NUCLEOTIDE SEQUENCE [LARGE SCALE GENOMIC DNA]</scope>
</reference>
<dbReference type="AlphaFoldDB" id="A0A4Y2NI10"/>
<name>A0A4Y2NI10_ARAVE</name>
<sequence length="153" mass="17232">MTANVSVCGRTLRYLFIVKSRAVSVWVEVSDVSVRSDPRHGHLVGGGCRLADRVLLDDRVVVRGRGDDGRYQLVSVTASLISNGSLWSKGKKMSVQSPIARHGPWPTYLRRFHLKSTDLCGWGEQGSHGVSPNKFISPYETYNRSWIEWIRMD</sequence>
<organism evidence="1 2">
    <name type="scientific">Araneus ventricosus</name>
    <name type="common">Orbweaver spider</name>
    <name type="synonym">Epeira ventricosa</name>
    <dbReference type="NCBI Taxonomy" id="182803"/>
    <lineage>
        <taxon>Eukaryota</taxon>
        <taxon>Metazoa</taxon>
        <taxon>Ecdysozoa</taxon>
        <taxon>Arthropoda</taxon>
        <taxon>Chelicerata</taxon>
        <taxon>Arachnida</taxon>
        <taxon>Araneae</taxon>
        <taxon>Araneomorphae</taxon>
        <taxon>Entelegynae</taxon>
        <taxon>Araneoidea</taxon>
        <taxon>Araneidae</taxon>
        <taxon>Araneus</taxon>
    </lineage>
</organism>
<dbReference type="EMBL" id="BGPR01009134">
    <property type="protein sequence ID" value="GBN38190.1"/>
    <property type="molecule type" value="Genomic_DNA"/>
</dbReference>
<dbReference type="Proteomes" id="UP000499080">
    <property type="component" value="Unassembled WGS sequence"/>
</dbReference>
<comment type="caution">
    <text evidence="1">The sequence shown here is derived from an EMBL/GenBank/DDBJ whole genome shotgun (WGS) entry which is preliminary data.</text>
</comment>
<gene>
    <name evidence="1" type="ORF">AVEN_194183_1</name>
</gene>
<evidence type="ECO:0000313" key="1">
    <source>
        <dbReference type="EMBL" id="GBN38190.1"/>
    </source>
</evidence>
<accession>A0A4Y2NI10</accession>